<sequence>MQCGTKPRRPCLLDDGKKVLCGRTTRCLMESLVTQMLNKISLGRMSKIIINIEDHQWDFEKKRCPEAVHHEFLRLSKFEWFKLFTKIGFTQNLRGTIRNNGSEGLECPKTLRKRERESRKRNVMQLWKIW</sequence>
<keyword evidence="2" id="KW-1185">Reference proteome</keyword>
<comment type="caution">
    <text evidence="1">The sequence shown here is derived from an EMBL/GenBank/DDBJ whole genome shotgun (WGS) entry which is preliminary data.</text>
</comment>
<evidence type="ECO:0000313" key="2">
    <source>
        <dbReference type="Proteomes" id="UP001303046"/>
    </source>
</evidence>
<reference evidence="1 2" key="1">
    <citation type="submission" date="2023-08" db="EMBL/GenBank/DDBJ databases">
        <title>A Necator americanus chromosomal reference genome.</title>
        <authorList>
            <person name="Ilik V."/>
            <person name="Petrzelkova K.J."/>
            <person name="Pardy F."/>
            <person name="Fuh T."/>
            <person name="Niatou-Singa F.S."/>
            <person name="Gouil Q."/>
            <person name="Baker L."/>
            <person name="Ritchie M.E."/>
            <person name="Jex A.R."/>
            <person name="Gazzola D."/>
            <person name="Li H."/>
            <person name="Toshio Fujiwara R."/>
            <person name="Zhan B."/>
            <person name="Aroian R.V."/>
            <person name="Pafco B."/>
            <person name="Schwarz E.M."/>
        </authorList>
    </citation>
    <scope>NUCLEOTIDE SEQUENCE [LARGE SCALE GENOMIC DNA]</scope>
    <source>
        <strain evidence="1 2">Aroian</strain>
        <tissue evidence="1">Whole animal</tissue>
    </source>
</reference>
<name>A0ABR1D7N2_NECAM</name>
<evidence type="ECO:0000313" key="1">
    <source>
        <dbReference type="EMBL" id="KAK6746524.1"/>
    </source>
</evidence>
<proteinExistence type="predicted"/>
<dbReference type="EMBL" id="JAVFWL010000004">
    <property type="protein sequence ID" value="KAK6746524.1"/>
    <property type="molecule type" value="Genomic_DNA"/>
</dbReference>
<accession>A0ABR1D7N2</accession>
<dbReference type="Proteomes" id="UP001303046">
    <property type="component" value="Unassembled WGS sequence"/>
</dbReference>
<organism evidence="1 2">
    <name type="scientific">Necator americanus</name>
    <name type="common">Human hookworm</name>
    <dbReference type="NCBI Taxonomy" id="51031"/>
    <lineage>
        <taxon>Eukaryota</taxon>
        <taxon>Metazoa</taxon>
        <taxon>Ecdysozoa</taxon>
        <taxon>Nematoda</taxon>
        <taxon>Chromadorea</taxon>
        <taxon>Rhabditida</taxon>
        <taxon>Rhabditina</taxon>
        <taxon>Rhabditomorpha</taxon>
        <taxon>Strongyloidea</taxon>
        <taxon>Ancylostomatidae</taxon>
        <taxon>Bunostominae</taxon>
        <taxon>Necator</taxon>
    </lineage>
</organism>
<protein>
    <submittedName>
        <fullName evidence="1">Uncharacterized protein</fullName>
    </submittedName>
</protein>
<gene>
    <name evidence="1" type="primary">Necator_chrIV.g13330</name>
    <name evidence="1" type="ORF">RB195_000039</name>
</gene>